<name>A0ABP5D925_9ACTN</name>
<accession>A0ABP5D925</accession>
<evidence type="ECO:0000256" key="1">
    <source>
        <dbReference type="SAM" id="MobiDB-lite"/>
    </source>
</evidence>
<gene>
    <name evidence="4" type="ORF">GCM10009798_41680</name>
</gene>
<proteinExistence type="predicted"/>
<dbReference type="InterPro" id="IPR046281">
    <property type="entry name" value="DUF6318"/>
</dbReference>
<feature type="region of interest" description="Disordered" evidence="1">
    <location>
        <begin position="26"/>
        <end position="63"/>
    </location>
</feature>
<evidence type="ECO:0000256" key="2">
    <source>
        <dbReference type="SAM" id="SignalP"/>
    </source>
</evidence>
<protein>
    <recommendedName>
        <fullName evidence="3">DUF6318 domain-containing protein</fullName>
    </recommendedName>
</protein>
<reference evidence="5" key="1">
    <citation type="journal article" date="2019" name="Int. J. Syst. Evol. Microbiol.">
        <title>The Global Catalogue of Microorganisms (GCM) 10K type strain sequencing project: providing services to taxonomists for standard genome sequencing and annotation.</title>
        <authorList>
            <consortium name="The Broad Institute Genomics Platform"/>
            <consortium name="The Broad Institute Genome Sequencing Center for Infectious Disease"/>
            <person name="Wu L."/>
            <person name="Ma J."/>
        </authorList>
    </citation>
    <scope>NUCLEOTIDE SEQUENCE [LARGE SCALE GENOMIC DNA]</scope>
    <source>
        <strain evidence="5">JCM 15309</strain>
    </source>
</reference>
<keyword evidence="2" id="KW-0732">Signal</keyword>
<feature type="compositionally biased region" description="Pro residues" evidence="1">
    <location>
        <begin position="44"/>
        <end position="58"/>
    </location>
</feature>
<dbReference type="PROSITE" id="PS51257">
    <property type="entry name" value="PROKAR_LIPOPROTEIN"/>
    <property type="match status" value="1"/>
</dbReference>
<sequence length="200" mass="20520">MGATTTRVLTGLALLTLTACTACTGRSDTADPTPPPQSATTATPTPPSPTPTPTPPSTRPVMPDAAAAHTKAGAKAFMAYFWRVVNYAETTGDVKALKSTFVKGCGACEGGLAGIRAIYRNGGHVTGGQGTVVAGAVLLSYAGPFVLADLKVTLKTSSQRVDYPGTVKDSVRPGAVVHDMFHLSATDGDAWRVAQFEVIG</sequence>
<evidence type="ECO:0000313" key="5">
    <source>
        <dbReference type="Proteomes" id="UP001500571"/>
    </source>
</evidence>
<feature type="chain" id="PRO_5047086805" description="DUF6318 domain-containing protein" evidence="2">
    <location>
        <begin position="25"/>
        <end position="200"/>
    </location>
</feature>
<feature type="domain" description="DUF6318" evidence="3">
    <location>
        <begin position="59"/>
        <end position="131"/>
    </location>
</feature>
<evidence type="ECO:0000259" key="3">
    <source>
        <dbReference type="Pfam" id="PF19843"/>
    </source>
</evidence>
<organism evidence="4 5">
    <name type="scientific">Nocardioides panacihumi</name>
    <dbReference type="NCBI Taxonomy" id="400774"/>
    <lineage>
        <taxon>Bacteria</taxon>
        <taxon>Bacillati</taxon>
        <taxon>Actinomycetota</taxon>
        <taxon>Actinomycetes</taxon>
        <taxon>Propionibacteriales</taxon>
        <taxon>Nocardioidaceae</taxon>
        <taxon>Nocardioides</taxon>
    </lineage>
</organism>
<feature type="signal peptide" evidence="2">
    <location>
        <begin position="1"/>
        <end position="24"/>
    </location>
</feature>
<evidence type="ECO:0000313" key="4">
    <source>
        <dbReference type="EMBL" id="GAA1976093.1"/>
    </source>
</evidence>
<keyword evidence="5" id="KW-1185">Reference proteome</keyword>
<dbReference type="Pfam" id="PF19843">
    <property type="entry name" value="DUF6318"/>
    <property type="match status" value="1"/>
</dbReference>
<dbReference type="Proteomes" id="UP001500571">
    <property type="component" value="Unassembled WGS sequence"/>
</dbReference>
<dbReference type="EMBL" id="BAAAPB010000007">
    <property type="protein sequence ID" value="GAA1976093.1"/>
    <property type="molecule type" value="Genomic_DNA"/>
</dbReference>
<comment type="caution">
    <text evidence="4">The sequence shown here is derived from an EMBL/GenBank/DDBJ whole genome shotgun (WGS) entry which is preliminary data.</text>
</comment>